<keyword evidence="11" id="KW-1185">Reference proteome</keyword>
<keyword evidence="5 8" id="KW-1133">Transmembrane helix</keyword>
<feature type="domain" description="Major facilitator superfamily (MFS) profile" evidence="9">
    <location>
        <begin position="10"/>
        <end position="412"/>
    </location>
</feature>
<dbReference type="AlphaFoldDB" id="A0A4Y6UTY0"/>
<dbReference type="GO" id="GO:0022857">
    <property type="term" value="F:transmembrane transporter activity"/>
    <property type="evidence" value="ECO:0007669"/>
    <property type="project" value="InterPro"/>
</dbReference>
<dbReference type="PRINTS" id="PR01035">
    <property type="entry name" value="TCRTETA"/>
</dbReference>
<feature type="transmembrane region" description="Helical" evidence="8">
    <location>
        <begin position="266"/>
        <end position="289"/>
    </location>
</feature>
<dbReference type="InterPro" id="IPR011701">
    <property type="entry name" value="MFS"/>
</dbReference>
<feature type="transmembrane region" description="Helical" evidence="8">
    <location>
        <begin position="12"/>
        <end position="36"/>
    </location>
</feature>
<protein>
    <submittedName>
        <fullName evidence="10">Multidrug efflux MFS transporter</fullName>
    </submittedName>
</protein>
<dbReference type="Gene3D" id="1.20.1250.20">
    <property type="entry name" value="MFS general substrate transporter like domains"/>
    <property type="match status" value="1"/>
</dbReference>
<sequence length="426" mass="45440">MKSSPAWNNSLRLLSGGRFLSSAGLTGISPFIPYYLEEMNAGTPQEVLLWTGLSVSAPALSYALLTPVWGKIGDRWSRKWMVVRALVGLALSMMLMGFAQTPFQFFLFRLCQGAFGGISDASSAFVGSHAPADRRGSALGTLERASAAGLLAGPLLGSLCVHLWGSRPLLFLTAALTLAFALLAAWKLGDAQQSDRQVDSSQVSRPPALSAQTDGRGGIGHAFRSLLSHPMIGRLVLAGILFKLVDFATFTMFTPYVRELIPSDDAVLFVGLLLAMSSVGELLGSSWWGKRNDRRPPERNLKLAGLLCGVCVLAHAVPLGVAWLIVVRLLQGFAYSALLQTVMLQVLDSSSDRDRGVRIGATNSLLMAGQLIGPMLGVRIGGLWGLSSVYVVMGLVMLSALFLIPRSSAAAKKAAERLPLQSTKKG</sequence>
<evidence type="ECO:0000256" key="2">
    <source>
        <dbReference type="ARBA" id="ARBA00022448"/>
    </source>
</evidence>
<dbReference type="PROSITE" id="PS50850">
    <property type="entry name" value="MFS"/>
    <property type="match status" value="1"/>
</dbReference>
<feature type="transmembrane region" description="Helical" evidence="8">
    <location>
        <begin position="48"/>
        <end position="69"/>
    </location>
</feature>
<feature type="transmembrane region" description="Helical" evidence="8">
    <location>
        <begin position="383"/>
        <end position="404"/>
    </location>
</feature>
<dbReference type="KEGG" id="saca:FFV09_03665"/>
<keyword evidence="4 8" id="KW-0812">Transmembrane</keyword>
<feature type="transmembrane region" description="Helical" evidence="8">
    <location>
        <begin position="81"/>
        <end position="99"/>
    </location>
</feature>
<dbReference type="Pfam" id="PF07690">
    <property type="entry name" value="MFS_1"/>
    <property type="match status" value="1"/>
</dbReference>
<dbReference type="PANTHER" id="PTHR43414">
    <property type="entry name" value="MULTIDRUG RESISTANCE PROTEIN MDTG"/>
    <property type="match status" value="1"/>
</dbReference>
<evidence type="ECO:0000256" key="7">
    <source>
        <dbReference type="SAM" id="MobiDB-lite"/>
    </source>
</evidence>
<comment type="subcellular location">
    <subcellularLocation>
        <location evidence="1">Cell membrane</location>
        <topology evidence="1">Multi-pass membrane protein</topology>
    </subcellularLocation>
</comment>
<dbReference type="InterPro" id="IPR020846">
    <property type="entry name" value="MFS_dom"/>
</dbReference>
<gene>
    <name evidence="10" type="ORF">FFV09_03665</name>
</gene>
<feature type="region of interest" description="Disordered" evidence="7">
    <location>
        <begin position="197"/>
        <end position="216"/>
    </location>
</feature>
<dbReference type="EMBL" id="CP041217">
    <property type="protein sequence ID" value="QDH20038.1"/>
    <property type="molecule type" value="Genomic_DNA"/>
</dbReference>
<evidence type="ECO:0000256" key="4">
    <source>
        <dbReference type="ARBA" id="ARBA00022692"/>
    </source>
</evidence>
<proteinExistence type="predicted"/>
<evidence type="ECO:0000256" key="5">
    <source>
        <dbReference type="ARBA" id="ARBA00022989"/>
    </source>
</evidence>
<feature type="transmembrane region" description="Helical" evidence="8">
    <location>
        <begin position="170"/>
        <end position="188"/>
    </location>
</feature>
<organism evidence="10 11">
    <name type="scientific">Saccharibacillus brassicae</name>
    <dbReference type="NCBI Taxonomy" id="2583377"/>
    <lineage>
        <taxon>Bacteria</taxon>
        <taxon>Bacillati</taxon>
        <taxon>Bacillota</taxon>
        <taxon>Bacilli</taxon>
        <taxon>Bacillales</taxon>
        <taxon>Paenibacillaceae</taxon>
        <taxon>Saccharibacillus</taxon>
    </lineage>
</organism>
<evidence type="ECO:0000313" key="11">
    <source>
        <dbReference type="Proteomes" id="UP000316968"/>
    </source>
</evidence>
<feature type="transmembrane region" description="Helical" evidence="8">
    <location>
        <begin position="301"/>
        <end position="323"/>
    </location>
</feature>
<evidence type="ECO:0000256" key="3">
    <source>
        <dbReference type="ARBA" id="ARBA00022475"/>
    </source>
</evidence>
<evidence type="ECO:0000259" key="9">
    <source>
        <dbReference type="PROSITE" id="PS50850"/>
    </source>
</evidence>
<reference evidence="10 11" key="1">
    <citation type="submission" date="2019-06" db="EMBL/GenBank/DDBJ databases">
        <title>Saccharibacillus brassicae sp. nov., an endophytic bacterium isolated from Chinese cabbage seeds (Brassica pekinensis).</title>
        <authorList>
            <person name="Jiang L."/>
            <person name="Lee J."/>
            <person name="Kim S.W."/>
        </authorList>
    </citation>
    <scope>NUCLEOTIDE SEQUENCE [LARGE SCALE GENOMIC DNA]</scope>
    <source>
        <strain evidence="11">KCTC 43072 / ATSA2</strain>
    </source>
</reference>
<feature type="transmembrane region" description="Helical" evidence="8">
    <location>
        <begin position="235"/>
        <end position="254"/>
    </location>
</feature>
<dbReference type="GO" id="GO:0005886">
    <property type="term" value="C:plasma membrane"/>
    <property type="evidence" value="ECO:0007669"/>
    <property type="project" value="UniProtKB-SubCell"/>
</dbReference>
<dbReference type="InterPro" id="IPR001958">
    <property type="entry name" value="Tet-R_TetA/multi-R_MdtG-like"/>
</dbReference>
<dbReference type="SUPFAM" id="SSF103473">
    <property type="entry name" value="MFS general substrate transporter"/>
    <property type="match status" value="2"/>
</dbReference>
<keyword evidence="6 8" id="KW-0472">Membrane</keyword>
<evidence type="ECO:0000256" key="6">
    <source>
        <dbReference type="ARBA" id="ARBA00023136"/>
    </source>
</evidence>
<evidence type="ECO:0000256" key="1">
    <source>
        <dbReference type="ARBA" id="ARBA00004651"/>
    </source>
</evidence>
<evidence type="ECO:0000313" key="10">
    <source>
        <dbReference type="EMBL" id="QDH20038.1"/>
    </source>
</evidence>
<dbReference type="InterPro" id="IPR036259">
    <property type="entry name" value="MFS_trans_sf"/>
</dbReference>
<accession>A0A4Y6UTY0</accession>
<dbReference type="RefSeq" id="WP_141446424.1">
    <property type="nucleotide sequence ID" value="NZ_CP041217.1"/>
</dbReference>
<dbReference type="OrthoDB" id="65739at2"/>
<name>A0A4Y6UTY0_SACBS</name>
<keyword evidence="2" id="KW-0813">Transport</keyword>
<evidence type="ECO:0000256" key="8">
    <source>
        <dbReference type="SAM" id="Phobius"/>
    </source>
</evidence>
<keyword evidence="3" id="KW-1003">Cell membrane</keyword>
<dbReference type="PANTHER" id="PTHR43414:SF6">
    <property type="entry name" value="MULTIDRUG RESISTANCE PROTEIN MDTG"/>
    <property type="match status" value="1"/>
</dbReference>
<dbReference type="Proteomes" id="UP000316968">
    <property type="component" value="Chromosome"/>
</dbReference>